<evidence type="ECO:0000313" key="2">
    <source>
        <dbReference type="EMBL" id="PWW01270.1"/>
    </source>
</evidence>
<dbReference type="AlphaFoldDB" id="A0A317PP26"/>
<dbReference type="Pfam" id="PF09849">
    <property type="entry name" value="DUF2076"/>
    <property type="match status" value="1"/>
</dbReference>
<name>A0A317PP26_9ENTR</name>
<feature type="region of interest" description="Disordered" evidence="1">
    <location>
        <begin position="87"/>
        <end position="127"/>
    </location>
</feature>
<keyword evidence="3" id="KW-1185">Reference proteome</keyword>
<comment type="caution">
    <text evidence="2">The sequence shown here is derived from an EMBL/GenBank/DDBJ whole genome shotgun (WGS) entry which is preliminary data.</text>
</comment>
<evidence type="ECO:0000313" key="3">
    <source>
        <dbReference type="Proteomes" id="UP000246744"/>
    </source>
</evidence>
<dbReference type="OrthoDB" id="122910at2"/>
<protein>
    <recommendedName>
        <fullName evidence="4">DUF2076 domain-containing protein</fullName>
    </recommendedName>
</protein>
<evidence type="ECO:0008006" key="4">
    <source>
        <dbReference type="Google" id="ProtNLM"/>
    </source>
</evidence>
<evidence type="ECO:0000256" key="1">
    <source>
        <dbReference type="SAM" id="MobiDB-lite"/>
    </source>
</evidence>
<dbReference type="Proteomes" id="UP000246744">
    <property type="component" value="Unassembled WGS sequence"/>
</dbReference>
<sequence length="250" mass="26602">MQPEEKNLIDGLFQRLETAEHSGSPRDEQAMQLIQQHLTKHPEAPYYMAQTLLIQDAAIRKLHSQIQQLQDQVSQLQTAASQPKSGSFLSGLFGGGHTATPQPQAGYSAAQPPVGYPPQQPTYAPAYNGRSGGGFLSGALQTAAGVAGGMVLGNMLTGLFHSSRPEEIVNIINEPDSGLNGFMPGIQGNDTAFQPDGTQGFTDASDRFYGDPGLGDDNAFTGNDNSFLDNNTDFGSSFGDGFNSDDDSWV</sequence>
<organism evidence="2 3">
    <name type="scientific">Mangrovibacter plantisponsor</name>
    <dbReference type="NCBI Taxonomy" id="451513"/>
    <lineage>
        <taxon>Bacteria</taxon>
        <taxon>Pseudomonadati</taxon>
        <taxon>Pseudomonadota</taxon>
        <taxon>Gammaproteobacteria</taxon>
        <taxon>Enterobacterales</taxon>
        <taxon>Enterobacteriaceae</taxon>
        <taxon>Mangrovibacter</taxon>
    </lineage>
</organism>
<dbReference type="RefSeq" id="WP_110028012.1">
    <property type="nucleotide sequence ID" value="NZ_QGTS01000021.1"/>
</dbReference>
<proteinExistence type="predicted"/>
<dbReference type="EMBL" id="QGTS01000021">
    <property type="protein sequence ID" value="PWW01270.1"/>
    <property type="molecule type" value="Genomic_DNA"/>
</dbReference>
<dbReference type="InterPro" id="IPR018648">
    <property type="entry name" value="DUF2076"/>
</dbReference>
<reference evidence="2 3" key="1">
    <citation type="submission" date="2018-05" db="EMBL/GenBank/DDBJ databases">
        <title>Genomic Encyclopedia of Type Strains, Phase IV (KMG-IV): sequencing the most valuable type-strain genomes for metagenomic binning, comparative biology and taxonomic classification.</title>
        <authorList>
            <person name="Goeker M."/>
        </authorList>
    </citation>
    <scope>NUCLEOTIDE SEQUENCE [LARGE SCALE GENOMIC DNA]</scope>
    <source>
        <strain evidence="2 3">DSM 19579</strain>
    </source>
</reference>
<gene>
    <name evidence="2" type="ORF">DES37_1215</name>
</gene>
<accession>A0A317PP26</accession>